<organism evidence="1 2">
    <name type="scientific">Paramecium sonneborni</name>
    <dbReference type="NCBI Taxonomy" id="65129"/>
    <lineage>
        <taxon>Eukaryota</taxon>
        <taxon>Sar</taxon>
        <taxon>Alveolata</taxon>
        <taxon>Ciliophora</taxon>
        <taxon>Intramacronucleata</taxon>
        <taxon>Oligohymenophorea</taxon>
        <taxon>Peniculida</taxon>
        <taxon>Parameciidae</taxon>
        <taxon>Paramecium</taxon>
    </lineage>
</organism>
<gene>
    <name evidence="1" type="ORF">PSON_ATCC_30995.1.T1940040</name>
</gene>
<dbReference type="Proteomes" id="UP000692954">
    <property type="component" value="Unassembled WGS sequence"/>
</dbReference>
<dbReference type="EMBL" id="CAJJDN010000194">
    <property type="protein sequence ID" value="CAD8128728.1"/>
    <property type="molecule type" value="Genomic_DNA"/>
</dbReference>
<proteinExistence type="predicted"/>
<dbReference type="AlphaFoldDB" id="A0A8S1RKL7"/>
<reference evidence="1" key="1">
    <citation type="submission" date="2021-01" db="EMBL/GenBank/DDBJ databases">
        <authorList>
            <consortium name="Genoscope - CEA"/>
            <person name="William W."/>
        </authorList>
    </citation>
    <scope>NUCLEOTIDE SEQUENCE</scope>
</reference>
<sequence length="50" mass="6252">MELLQHLPVMIGQYFMGYQDKKIKGQIRWSYQFCPISMLFTRWNYFSIWQ</sequence>
<evidence type="ECO:0000313" key="2">
    <source>
        <dbReference type="Proteomes" id="UP000692954"/>
    </source>
</evidence>
<accession>A0A8S1RKL7</accession>
<name>A0A8S1RKL7_9CILI</name>
<comment type="caution">
    <text evidence="1">The sequence shown here is derived from an EMBL/GenBank/DDBJ whole genome shotgun (WGS) entry which is preliminary data.</text>
</comment>
<keyword evidence="2" id="KW-1185">Reference proteome</keyword>
<evidence type="ECO:0000313" key="1">
    <source>
        <dbReference type="EMBL" id="CAD8128728.1"/>
    </source>
</evidence>
<protein>
    <submittedName>
        <fullName evidence="1">Uncharacterized protein</fullName>
    </submittedName>
</protein>